<reference evidence="3" key="1">
    <citation type="submission" date="2014-04" db="EMBL/GenBank/DDBJ databases">
        <title>Evolutionary Origins and Diversification of the Mycorrhizal Mutualists.</title>
        <authorList>
            <consortium name="DOE Joint Genome Institute"/>
            <consortium name="Mycorrhizal Genomics Consortium"/>
            <person name="Kohler A."/>
            <person name="Kuo A."/>
            <person name="Nagy L.G."/>
            <person name="Floudas D."/>
            <person name="Copeland A."/>
            <person name="Barry K.W."/>
            <person name="Cichocki N."/>
            <person name="Veneault-Fourrey C."/>
            <person name="LaButti K."/>
            <person name="Lindquist E.A."/>
            <person name="Lipzen A."/>
            <person name="Lundell T."/>
            <person name="Morin E."/>
            <person name="Murat C."/>
            <person name="Riley R."/>
            <person name="Ohm R."/>
            <person name="Sun H."/>
            <person name="Tunlid A."/>
            <person name="Henrissat B."/>
            <person name="Grigoriev I.V."/>
            <person name="Hibbett D.S."/>
            <person name="Martin F."/>
        </authorList>
    </citation>
    <scope>NUCLEOTIDE SEQUENCE [LARGE SCALE GENOMIC DNA]</scope>
    <source>
        <strain evidence="3">FD-334 SS-4</strain>
    </source>
</reference>
<protein>
    <submittedName>
        <fullName evidence="2">Uncharacterized protein</fullName>
    </submittedName>
</protein>
<dbReference type="Gene3D" id="2.40.128.680">
    <property type="match status" value="1"/>
</dbReference>
<dbReference type="OrthoDB" id="6222486at2759"/>
<dbReference type="GO" id="GO:0006401">
    <property type="term" value="P:RNA catabolic process"/>
    <property type="evidence" value="ECO:0007669"/>
    <property type="project" value="InterPro"/>
</dbReference>
<gene>
    <name evidence="2" type="ORF">HYPSUDRAFT_77222</name>
</gene>
<dbReference type="AlphaFoldDB" id="A0A0D2NVH4"/>
<dbReference type="InterPro" id="IPR013924">
    <property type="entry name" value="RNase_H2_suC"/>
</dbReference>
<dbReference type="Proteomes" id="UP000054270">
    <property type="component" value="Unassembled WGS sequence"/>
</dbReference>
<dbReference type="PANTHER" id="PTHR47204:SF1">
    <property type="entry name" value="RIBONUCLEASE H2 SUBUNIT C"/>
    <property type="match status" value="1"/>
</dbReference>
<keyword evidence="3" id="KW-1185">Reference proteome</keyword>
<dbReference type="OMA" id="SFVLWHP"/>
<accession>A0A0D2NVH4</accession>
<dbReference type="STRING" id="945553.A0A0D2NVH4"/>
<feature type="compositionally biased region" description="Polar residues" evidence="1">
    <location>
        <begin position="50"/>
        <end position="64"/>
    </location>
</feature>
<feature type="region of interest" description="Disordered" evidence="1">
    <location>
        <begin position="172"/>
        <end position="220"/>
    </location>
</feature>
<dbReference type="EMBL" id="KN817547">
    <property type="protein sequence ID" value="KJA22829.1"/>
    <property type="molecule type" value="Genomic_DNA"/>
</dbReference>
<dbReference type="GO" id="GO:0032299">
    <property type="term" value="C:ribonuclease H2 complex"/>
    <property type="evidence" value="ECO:0007669"/>
    <property type="project" value="InterPro"/>
</dbReference>
<feature type="region of interest" description="Disordered" evidence="1">
    <location>
        <begin position="48"/>
        <end position="113"/>
    </location>
</feature>
<name>A0A0D2NVH4_HYPSF</name>
<dbReference type="Pfam" id="PF08615">
    <property type="entry name" value="RNase_H2_suC"/>
    <property type="match status" value="1"/>
</dbReference>
<dbReference type="PANTHER" id="PTHR47204">
    <property type="entry name" value="OS02G0168900 PROTEIN"/>
    <property type="match status" value="1"/>
</dbReference>
<feature type="compositionally biased region" description="Polar residues" evidence="1">
    <location>
        <begin position="74"/>
        <end position="83"/>
    </location>
</feature>
<proteinExistence type="predicted"/>
<organism evidence="2 3">
    <name type="scientific">Hypholoma sublateritium (strain FD-334 SS-4)</name>
    <dbReference type="NCBI Taxonomy" id="945553"/>
    <lineage>
        <taxon>Eukaryota</taxon>
        <taxon>Fungi</taxon>
        <taxon>Dikarya</taxon>
        <taxon>Basidiomycota</taxon>
        <taxon>Agaricomycotina</taxon>
        <taxon>Agaricomycetes</taxon>
        <taxon>Agaricomycetidae</taxon>
        <taxon>Agaricales</taxon>
        <taxon>Agaricineae</taxon>
        <taxon>Strophariaceae</taxon>
        <taxon>Hypholoma</taxon>
    </lineage>
</organism>
<evidence type="ECO:0000313" key="2">
    <source>
        <dbReference type="EMBL" id="KJA22829.1"/>
    </source>
</evidence>
<feature type="compositionally biased region" description="Polar residues" evidence="1">
    <location>
        <begin position="91"/>
        <end position="113"/>
    </location>
</feature>
<sequence>MANPTMILTRSTTDISACTPNLMPFHIDYTGPAAVSAYMRVEKLRMAETQGVTEETTAVPTESMPSDVEMESQAVETSSNEAQQRPDADNESQATLVAPASQTASSFMTPSSSTETVVSATNISAPPLEDADKRFVASFRGRTIHGLTIDLPAGYGGLLLQSEGVEKIAGVEKDKAGSASVKTKPITRGKEKQKERASEAEPTSTSTRRRGRLARSAAPSSKPIEILDDDAVMENVVALKDNSTLPIVDAQIIPEDCSDVRRLVPSAQFSSFTLWQPDRVVDKNRDEYYRSLTEWVSLANEIHQEVSD</sequence>
<evidence type="ECO:0000313" key="3">
    <source>
        <dbReference type="Proteomes" id="UP000054270"/>
    </source>
</evidence>
<feature type="compositionally biased region" description="Basic and acidic residues" evidence="1">
    <location>
        <begin position="188"/>
        <end position="199"/>
    </location>
</feature>
<evidence type="ECO:0000256" key="1">
    <source>
        <dbReference type="SAM" id="MobiDB-lite"/>
    </source>
</evidence>